<evidence type="ECO:0000313" key="2">
    <source>
        <dbReference type="Proteomes" id="UP000297776"/>
    </source>
</evidence>
<dbReference type="InterPro" id="IPR037208">
    <property type="entry name" value="Spo0E-like_sf"/>
</dbReference>
<dbReference type="Proteomes" id="UP000297776">
    <property type="component" value="Unassembled WGS sequence"/>
</dbReference>
<sequence length="58" mass="6752">MNHDNLEKIVLKRIDEMRKEMFLTANHHGVGSTQTLKCSQKLDRLINIHLRYFSNAAA</sequence>
<keyword evidence="2" id="KW-1185">Reference proteome</keyword>
<dbReference type="AlphaFoldDB" id="A0A4Y8L9T8"/>
<dbReference type="EMBL" id="SORX01000010">
    <property type="protein sequence ID" value="TFD99419.1"/>
    <property type="molecule type" value="Genomic_DNA"/>
</dbReference>
<dbReference type="OrthoDB" id="2973153at2"/>
<protein>
    <submittedName>
        <fullName evidence="1">Aspartyl-phosphate phosphatase Spo0E family protein</fullName>
    </submittedName>
</protein>
<dbReference type="SUPFAM" id="SSF140500">
    <property type="entry name" value="BAS1536-like"/>
    <property type="match status" value="1"/>
</dbReference>
<evidence type="ECO:0000313" key="1">
    <source>
        <dbReference type="EMBL" id="TFD99419.1"/>
    </source>
</evidence>
<dbReference type="InterPro" id="IPR036638">
    <property type="entry name" value="HLH_DNA-bd_sf"/>
</dbReference>
<proteinExistence type="predicted"/>
<comment type="caution">
    <text evidence="1">The sequence shown here is derived from an EMBL/GenBank/DDBJ whole genome shotgun (WGS) entry which is preliminary data.</text>
</comment>
<accession>A0A4Y8L9T8</accession>
<dbReference type="Gene3D" id="4.10.280.10">
    <property type="entry name" value="Helix-loop-helix DNA-binding domain"/>
    <property type="match status" value="1"/>
</dbReference>
<reference evidence="1 2" key="1">
    <citation type="submission" date="2019-03" db="EMBL/GenBank/DDBJ databases">
        <authorList>
            <person name="Yang Y."/>
        </authorList>
    </citation>
    <scope>NUCLEOTIDE SEQUENCE [LARGE SCALE GENOMIC DNA]</scope>
    <source>
        <strain evidence="1 2">ASL-1</strain>
    </source>
</reference>
<dbReference type="RefSeq" id="WP_134382462.1">
    <property type="nucleotide sequence ID" value="NZ_SORX01000010.1"/>
</dbReference>
<dbReference type="Pfam" id="PF09388">
    <property type="entry name" value="SpoOE-like"/>
    <property type="match status" value="1"/>
</dbReference>
<dbReference type="InterPro" id="IPR018540">
    <property type="entry name" value="Spo0E-like"/>
</dbReference>
<organism evidence="1 2">
    <name type="scientific">Jeotgalibacillus salarius</name>
    <dbReference type="NCBI Taxonomy" id="546023"/>
    <lineage>
        <taxon>Bacteria</taxon>
        <taxon>Bacillati</taxon>
        <taxon>Bacillota</taxon>
        <taxon>Bacilli</taxon>
        <taxon>Bacillales</taxon>
        <taxon>Caryophanaceae</taxon>
        <taxon>Jeotgalibacillus</taxon>
    </lineage>
</organism>
<gene>
    <name evidence="1" type="ORF">E2626_14255</name>
</gene>
<name>A0A4Y8L9T8_9BACL</name>
<dbReference type="GO" id="GO:0046983">
    <property type="term" value="F:protein dimerization activity"/>
    <property type="evidence" value="ECO:0007669"/>
    <property type="project" value="InterPro"/>
</dbReference>
<dbReference type="GO" id="GO:0043937">
    <property type="term" value="P:regulation of sporulation"/>
    <property type="evidence" value="ECO:0007669"/>
    <property type="project" value="InterPro"/>
</dbReference>